<reference evidence="1 2" key="1">
    <citation type="submission" date="2020-02" db="EMBL/GenBank/DDBJ databases">
        <title>Sequencing the genomes of 1000 actinobacteria strains.</title>
        <authorList>
            <person name="Klenk H.-P."/>
        </authorList>
    </citation>
    <scope>NUCLEOTIDE SEQUENCE [LARGE SCALE GENOMIC DNA]</scope>
    <source>
        <strain evidence="1 2">DSM 19609</strain>
    </source>
</reference>
<evidence type="ECO:0000313" key="1">
    <source>
        <dbReference type="EMBL" id="NIH58353.1"/>
    </source>
</evidence>
<proteinExistence type="predicted"/>
<comment type="caution">
    <text evidence="1">The sequence shown here is derived from an EMBL/GenBank/DDBJ whole genome shotgun (WGS) entry which is preliminary data.</text>
</comment>
<organism evidence="1 2">
    <name type="scientific">Brooklawnia cerclae</name>
    <dbReference type="NCBI Taxonomy" id="349934"/>
    <lineage>
        <taxon>Bacteria</taxon>
        <taxon>Bacillati</taxon>
        <taxon>Actinomycetota</taxon>
        <taxon>Actinomycetes</taxon>
        <taxon>Propionibacteriales</taxon>
        <taxon>Propionibacteriaceae</taxon>
        <taxon>Brooklawnia</taxon>
    </lineage>
</organism>
<protein>
    <submittedName>
        <fullName evidence="1">Uncharacterized protein</fullName>
    </submittedName>
</protein>
<sequence length="29" mass="3259">MNLMIERTDEHQVITVRVAGSDVDGEDMP</sequence>
<accession>A0ABX0SIZ0</accession>
<keyword evidence="2" id="KW-1185">Reference proteome</keyword>
<evidence type="ECO:0000313" key="2">
    <source>
        <dbReference type="Proteomes" id="UP000749311"/>
    </source>
</evidence>
<dbReference type="EMBL" id="JAAMOZ010000003">
    <property type="protein sequence ID" value="NIH58353.1"/>
    <property type="molecule type" value="Genomic_DNA"/>
</dbReference>
<name>A0ABX0SIZ0_9ACTN</name>
<gene>
    <name evidence="1" type="ORF">FB473_003048</name>
</gene>
<dbReference type="Proteomes" id="UP000749311">
    <property type="component" value="Unassembled WGS sequence"/>
</dbReference>